<organism evidence="2 3">
    <name type="scientific">Streptomyces wuyuanensis</name>
    <dbReference type="NCBI Taxonomy" id="1196353"/>
    <lineage>
        <taxon>Bacteria</taxon>
        <taxon>Bacillati</taxon>
        <taxon>Actinomycetota</taxon>
        <taxon>Actinomycetes</taxon>
        <taxon>Kitasatosporales</taxon>
        <taxon>Streptomycetaceae</taxon>
        <taxon>Streptomyces</taxon>
    </lineage>
</organism>
<dbReference type="AlphaFoldDB" id="A0A1G9Z963"/>
<dbReference type="OrthoDB" id="4217113at2"/>
<accession>A0A1G9Z963</accession>
<proteinExistence type="predicted"/>
<gene>
    <name evidence="2" type="ORF">SAMN05444921_12117</name>
</gene>
<dbReference type="GeneID" id="40832600"/>
<dbReference type="EMBL" id="FNHI01000021">
    <property type="protein sequence ID" value="SDN17687.1"/>
    <property type="molecule type" value="Genomic_DNA"/>
</dbReference>
<dbReference type="STRING" id="1196353.SAMN05444921_12117"/>
<evidence type="ECO:0000313" key="3">
    <source>
        <dbReference type="Proteomes" id="UP000199063"/>
    </source>
</evidence>
<evidence type="ECO:0000256" key="1">
    <source>
        <dbReference type="SAM" id="MobiDB-lite"/>
    </source>
</evidence>
<protein>
    <submittedName>
        <fullName evidence="2">Uncharacterized protein</fullName>
    </submittedName>
</protein>
<reference evidence="3" key="1">
    <citation type="submission" date="2016-10" db="EMBL/GenBank/DDBJ databases">
        <authorList>
            <person name="Varghese N."/>
            <person name="Submissions S."/>
        </authorList>
    </citation>
    <scope>NUCLEOTIDE SEQUENCE [LARGE SCALE GENOMIC DNA]</scope>
    <source>
        <strain evidence="3">CGMCC 4.7042</strain>
    </source>
</reference>
<keyword evidence="3" id="KW-1185">Reference proteome</keyword>
<sequence>MAVPIVSRAEDFYAPAPPLRPDAWDLIPPAERVIAYLENMEKRGLPRPDGVDPDALLIARVDAGRWVAQCPVCLSAQVVSPADPRFWCVGCQPGVWTTLRFPDDVAAVEGLVAGEPLKARRFWWASDDTAYNRPRPRPPITLKQQAEQDLQNSMRRG</sequence>
<evidence type="ECO:0000313" key="2">
    <source>
        <dbReference type="EMBL" id="SDN17687.1"/>
    </source>
</evidence>
<dbReference type="Proteomes" id="UP000199063">
    <property type="component" value="Unassembled WGS sequence"/>
</dbReference>
<dbReference type="RefSeq" id="WP_093659259.1">
    <property type="nucleotide sequence ID" value="NZ_FNHI01000021.1"/>
</dbReference>
<name>A0A1G9Z963_9ACTN</name>
<feature type="region of interest" description="Disordered" evidence="1">
    <location>
        <begin position="134"/>
        <end position="157"/>
    </location>
</feature>
<feature type="compositionally biased region" description="Polar residues" evidence="1">
    <location>
        <begin position="142"/>
        <end position="157"/>
    </location>
</feature>